<comment type="caution">
    <text evidence="1">The sequence shown here is derived from an EMBL/GenBank/DDBJ whole genome shotgun (WGS) entry which is preliminary data.</text>
</comment>
<evidence type="ECO:0000313" key="2">
    <source>
        <dbReference type="Proteomes" id="UP001206925"/>
    </source>
</evidence>
<reference evidence="1" key="1">
    <citation type="submission" date="2022-06" db="EMBL/GenBank/DDBJ databases">
        <title>Uncovering the hologenomic basis of an extraordinary plant invasion.</title>
        <authorList>
            <person name="Bieker V.C."/>
            <person name="Martin M.D."/>
            <person name="Gilbert T."/>
            <person name="Hodgins K."/>
            <person name="Battlay P."/>
            <person name="Petersen B."/>
            <person name="Wilson J."/>
        </authorList>
    </citation>
    <scope>NUCLEOTIDE SEQUENCE</scope>
    <source>
        <strain evidence="1">AA19_3_7</strain>
        <tissue evidence="1">Leaf</tissue>
    </source>
</reference>
<dbReference type="Proteomes" id="UP001206925">
    <property type="component" value="Unassembled WGS sequence"/>
</dbReference>
<name>A0AAD5CB12_AMBAR</name>
<evidence type="ECO:0000313" key="1">
    <source>
        <dbReference type="EMBL" id="KAI7738120.1"/>
    </source>
</evidence>
<gene>
    <name evidence="1" type="ORF">M8C21_014529</name>
</gene>
<organism evidence="1 2">
    <name type="scientific">Ambrosia artemisiifolia</name>
    <name type="common">Common ragweed</name>
    <dbReference type="NCBI Taxonomy" id="4212"/>
    <lineage>
        <taxon>Eukaryota</taxon>
        <taxon>Viridiplantae</taxon>
        <taxon>Streptophyta</taxon>
        <taxon>Embryophyta</taxon>
        <taxon>Tracheophyta</taxon>
        <taxon>Spermatophyta</taxon>
        <taxon>Magnoliopsida</taxon>
        <taxon>eudicotyledons</taxon>
        <taxon>Gunneridae</taxon>
        <taxon>Pentapetalae</taxon>
        <taxon>asterids</taxon>
        <taxon>campanulids</taxon>
        <taxon>Asterales</taxon>
        <taxon>Asteraceae</taxon>
        <taxon>Asteroideae</taxon>
        <taxon>Heliantheae alliance</taxon>
        <taxon>Heliantheae</taxon>
        <taxon>Ambrosia</taxon>
    </lineage>
</organism>
<protein>
    <submittedName>
        <fullName evidence="1">Uncharacterized protein</fullName>
    </submittedName>
</protein>
<proteinExistence type="predicted"/>
<dbReference type="Pfam" id="PF07386">
    <property type="entry name" value="DUF1499"/>
    <property type="match status" value="1"/>
</dbReference>
<accession>A0AAD5CB12</accession>
<dbReference type="PANTHER" id="PTHR34801">
    <property type="entry name" value="EXPRESSED PROTEIN"/>
    <property type="match status" value="1"/>
</dbReference>
<keyword evidence="2" id="KW-1185">Reference proteome</keyword>
<dbReference type="EMBL" id="JAMZMK010008871">
    <property type="protein sequence ID" value="KAI7738120.1"/>
    <property type="molecule type" value="Genomic_DNA"/>
</dbReference>
<dbReference type="AlphaFoldDB" id="A0AAD5CB12"/>
<sequence length="239" mass="27112">MASITSSSSPNIYNHTYNYNNNNPTNHNHKLNTIKTRINWSRLFISSSNNNNNSNSNNNQQHELTRREVILKSSELAVLASIFHFSGSKPNYLGVQKNPPALALCPATNTCISTSENISDIVHYAPPWNYNPQEGRGSKKPVSKEVAMEELLEVIKTTKPDNFTPRVVEKKDDYIRVEYESPILGFVDDVEFWFPPGKKPLAQYRSASRFGFGFDANKKRVKALRLALEKKGWASEDTF</sequence>
<dbReference type="InterPro" id="IPR010865">
    <property type="entry name" value="DUF1499"/>
</dbReference>
<dbReference type="PANTHER" id="PTHR34801:SF2">
    <property type="entry name" value="EXPRESSED PROTEIN"/>
    <property type="match status" value="1"/>
</dbReference>